<name>A0A0K0DIU6_ANGCA</name>
<keyword evidence="1" id="KW-1185">Reference proteome</keyword>
<evidence type="ECO:0000313" key="2">
    <source>
        <dbReference type="WBParaSite" id="ACAC_0001125401-mRNA-1"/>
    </source>
</evidence>
<accession>A0A0K0DIU6</accession>
<dbReference type="WBParaSite" id="ACAC_0001125401-mRNA-1">
    <property type="protein sequence ID" value="ACAC_0001125401-mRNA-1"/>
    <property type="gene ID" value="ACAC_0001125401"/>
</dbReference>
<protein>
    <submittedName>
        <fullName evidence="2">Uncharacterized protein</fullName>
    </submittedName>
</protein>
<dbReference type="AlphaFoldDB" id="A0A0K0DIU6"/>
<proteinExistence type="predicted"/>
<organism evidence="1 2">
    <name type="scientific">Angiostrongylus cantonensis</name>
    <name type="common">Rat lungworm</name>
    <dbReference type="NCBI Taxonomy" id="6313"/>
    <lineage>
        <taxon>Eukaryota</taxon>
        <taxon>Metazoa</taxon>
        <taxon>Ecdysozoa</taxon>
        <taxon>Nematoda</taxon>
        <taxon>Chromadorea</taxon>
        <taxon>Rhabditida</taxon>
        <taxon>Rhabditina</taxon>
        <taxon>Rhabditomorpha</taxon>
        <taxon>Strongyloidea</taxon>
        <taxon>Metastrongylidae</taxon>
        <taxon>Angiostrongylus</taxon>
    </lineage>
</organism>
<reference evidence="1" key="1">
    <citation type="submission" date="2012-09" db="EMBL/GenBank/DDBJ databases">
        <authorList>
            <person name="Martin A.A."/>
        </authorList>
    </citation>
    <scope>NUCLEOTIDE SEQUENCE</scope>
</reference>
<dbReference type="Proteomes" id="UP000035642">
    <property type="component" value="Unassembled WGS sequence"/>
</dbReference>
<reference evidence="2" key="2">
    <citation type="submission" date="2017-02" db="UniProtKB">
        <authorList>
            <consortium name="WormBaseParasite"/>
        </authorList>
    </citation>
    <scope>IDENTIFICATION</scope>
</reference>
<sequence>MPIEDLIPQTRRIREELLLGTCDSRGNISDLTILVLNAPTSSYDEELEAFYMDLEKFYREDNTLVKELYEFIMTTRNIIRNSRKHHNEIDHIIVNRKFCLPIRMPISH</sequence>
<evidence type="ECO:0000313" key="1">
    <source>
        <dbReference type="Proteomes" id="UP000035642"/>
    </source>
</evidence>